<name>A0A0H2QXE1_9AGAM</name>
<reference evidence="2 3" key="1">
    <citation type="submission" date="2015-04" db="EMBL/GenBank/DDBJ databases">
        <title>Complete genome sequence of Schizopora paradoxa KUC8140, a cosmopolitan wood degrader in East Asia.</title>
        <authorList>
            <consortium name="DOE Joint Genome Institute"/>
            <person name="Min B."/>
            <person name="Park H."/>
            <person name="Jang Y."/>
            <person name="Kim J.-J."/>
            <person name="Kim K.H."/>
            <person name="Pangilinan J."/>
            <person name="Lipzen A."/>
            <person name="Riley R."/>
            <person name="Grigoriev I.V."/>
            <person name="Spatafora J.W."/>
            <person name="Choi I.-G."/>
        </authorList>
    </citation>
    <scope>NUCLEOTIDE SEQUENCE [LARGE SCALE GENOMIC DNA]</scope>
    <source>
        <strain evidence="2 3">KUC8140</strain>
    </source>
</reference>
<evidence type="ECO:0000256" key="1">
    <source>
        <dbReference type="SAM" id="MobiDB-lite"/>
    </source>
</evidence>
<dbReference type="EMBL" id="KQ086791">
    <property type="protein sequence ID" value="KLO04009.1"/>
    <property type="molecule type" value="Genomic_DNA"/>
</dbReference>
<sequence length="321" mass="35891">MALEPEKVARGVTFRVMSAVLWPLVHHNRLVLSKDNGSRQCSPFATMSNNAATLRTFITERLTPEYEEPGTYNYNNAVWFEEGETPEDDFRDDMDLESVSCHWLDELERLEVPLVDGDLGPLMDHDIESSETHLLDLQCDFTDINDLYFPAVDDQISSTQPSHGHFSPSTKKSLPESPASALLADHQNNSIARTPSPFAYDYDPPILMDFDEGVEPAVGHLGYLDSSSYASSEAEALSPKPGSEDEASHEDESHLDGEQHADAQGVYWIKTENQQSAQLDWVRVKRCETCNDEVNLGCSDSLHAFNHHFNSARCRSLASVK</sequence>
<dbReference type="AlphaFoldDB" id="A0A0H2QXE1"/>
<protein>
    <submittedName>
        <fullName evidence="2">Uncharacterized protein</fullName>
    </submittedName>
</protein>
<gene>
    <name evidence="2" type="ORF">SCHPADRAFT_897371</name>
</gene>
<feature type="compositionally biased region" description="Polar residues" evidence="1">
    <location>
        <begin position="155"/>
        <end position="172"/>
    </location>
</feature>
<feature type="region of interest" description="Disordered" evidence="1">
    <location>
        <begin position="155"/>
        <end position="179"/>
    </location>
</feature>
<evidence type="ECO:0000313" key="2">
    <source>
        <dbReference type="EMBL" id="KLO04009.1"/>
    </source>
</evidence>
<dbReference type="Proteomes" id="UP000053477">
    <property type="component" value="Unassembled WGS sequence"/>
</dbReference>
<accession>A0A0H2QXE1</accession>
<dbReference type="InParanoid" id="A0A0H2QXE1"/>
<evidence type="ECO:0000313" key="3">
    <source>
        <dbReference type="Proteomes" id="UP000053477"/>
    </source>
</evidence>
<proteinExistence type="predicted"/>
<keyword evidence="3" id="KW-1185">Reference proteome</keyword>
<organism evidence="2 3">
    <name type="scientific">Schizopora paradoxa</name>
    <dbReference type="NCBI Taxonomy" id="27342"/>
    <lineage>
        <taxon>Eukaryota</taxon>
        <taxon>Fungi</taxon>
        <taxon>Dikarya</taxon>
        <taxon>Basidiomycota</taxon>
        <taxon>Agaricomycotina</taxon>
        <taxon>Agaricomycetes</taxon>
        <taxon>Hymenochaetales</taxon>
        <taxon>Schizoporaceae</taxon>
        <taxon>Schizopora</taxon>
    </lineage>
</organism>
<feature type="region of interest" description="Disordered" evidence="1">
    <location>
        <begin position="232"/>
        <end position="256"/>
    </location>
</feature>